<feature type="transmembrane region" description="Helical" evidence="6">
    <location>
        <begin position="51"/>
        <end position="70"/>
    </location>
</feature>
<sequence>MNTEVAIDIFKNTIVFALYMVAPFLGAALVIGLITSLIQSVTSIQEATLSFAPKLLVMSVVAIALAPWILKSMTDFTIEMFAKMVELGH</sequence>
<dbReference type="AlphaFoldDB" id="A0A1J5TCZ8"/>
<reference evidence="7" key="1">
    <citation type="submission" date="2016-10" db="EMBL/GenBank/DDBJ databases">
        <title>Sequence of Gallionella enrichment culture.</title>
        <authorList>
            <person name="Poehlein A."/>
            <person name="Muehling M."/>
            <person name="Daniel R."/>
        </authorList>
    </citation>
    <scope>NUCLEOTIDE SEQUENCE</scope>
</reference>
<evidence type="ECO:0000256" key="6">
    <source>
        <dbReference type="SAM" id="Phobius"/>
    </source>
</evidence>
<name>A0A1J5TCZ8_9ZZZZ</name>
<evidence type="ECO:0000313" key="7">
    <source>
        <dbReference type="EMBL" id="OIR18785.1"/>
    </source>
</evidence>
<dbReference type="PIRSF" id="PIRSF004669">
    <property type="entry name" value="FliQ"/>
    <property type="match status" value="1"/>
</dbReference>
<dbReference type="InterPro" id="IPR002191">
    <property type="entry name" value="Bac_export_3"/>
</dbReference>
<dbReference type="GO" id="GO:0009306">
    <property type="term" value="P:protein secretion"/>
    <property type="evidence" value="ECO:0007669"/>
    <property type="project" value="InterPro"/>
</dbReference>
<evidence type="ECO:0000256" key="5">
    <source>
        <dbReference type="ARBA" id="ARBA00023136"/>
    </source>
</evidence>
<feature type="transmembrane region" description="Helical" evidence="6">
    <location>
        <begin position="12"/>
        <end position="39"/>
    </location>
</feature>
<gene>
    <name evidence="7" type="primary">fliQ_1</name>
    <name evidence="7" type="ORF">GALL_11250</name>
</gene>
<evidence type="ECO:0000256" key="1">
    <source>
        <dbReference type="ARBA" id="ARBA00004651"/>
    </source>
</evidence>
<dbReference type="Pfam" id="PF01313">
    <property type="entry name" value="Bac_export_3"/>
    <property type="match status" value="1"/>
</dbReference>
<protein>
    <submittedName>
        <fullName evidence="7">Flagellar biosynthetic protein FliQ</fullName>
    </submittedName>
</protein>
<keyword evidence="7" id="KW-0969">Cilium</keyword>
<keyword evidence="7" id="KW-0282">Flagellum</keyword>
<dbReference type="PRINTS" id="PR00952">
    <property type="entry name" value="TYPE3IMQPROT"/>
</dbReference>
<comment type="subcellular location">
    <subcellularLocation>
        <location evidence="1">Cell membrane</location>
        <topology evidence="1">Multi-pass membrane protein</topology>
    </subcellularLocation>
</comment>
<evidence type="ECO:0000256" key="3">
    <source>
        <dbReference type="ARBA" id="ARBA00022692"/>
    </source>
</evidence>
<keyword evidence="2" id="KW-1003">Cell membrane</keyword>
<comment type="caution">
    <text evidence="7">The sequence shown here is derived from an EMBL/GenBank/DDBJ whole genome shotgun (WGS) entry which is preliminary data.</text>
</comment>
<dbReference type="PANTHER" id="PTHR34040">
    <property type="entry name" value="FLAGELLAR BIOSYNTHETIC PROTEIN FLIQ"/>
    <property type="match status" value="1"/>
</dbReference>
<proteinExistence type="predicted"/>
<keyword evidence="4 6" id="KW-1133">Transmembrane helix</keyword>
<dbReference type="PANTHER" id="PTHR34040:SF2">
    <property type="entry name" value="FLAGELLAR BIOSYNTHETIC PROTEIN FLIQ"/>
    <property type="match status" value="1"/>
</dbReference>
<dbReference type="EMBL" id="MLJW01000002">
    <property type="protein sequence ID" value="OIR18785.1"/>
    <property type="molecule type" value="Genomic_DNA"/>
</dbReference>
<dbReference type="GO" id="GO:0005886">
    <property type="term" value="C:plasma membrane"/>
    <property type="evidence" value="ECO:0007669"/>
    <property type="project" value="UniProtKB-SubCell"/>
</dbReference>
<keyword evidence="5 6" id="KW-0472">Membrane</keyword>
<evidence type="ECO:0000256" key="2">
    <source>
        <dbReference type="ARBA" id="ARBA00022475"/>
    </source>
</evidence>
<organism evidence="7">
    <name type="scientific">mine drainage metagenome</name>
    <dbReference type="NCBI Taxonomy" id="410659"/>
    <lineage>
        <taxon>unclassified sequences</taxon>
        <taxon>metagenomes</taxon>
        <taxon>ecological metagenomes</taxon>
    </lineage>
</organism>
<keyword evidence="7" id="KW-0966">Cell projection</keyword>
<keyword evidence="3 6" id="KW-0812">Transmembrane</keyword>
<accession>A0A1J5TCZ8</accession>
<evidence type="ECO:0000256" key="4">
    <source>
        <dbReference type="ARBA" id="ARBA00022989"/>
    </source>
</evidence>